<evidence type="ECO:0000313" key="2">
    <source>
        <dbReference type="Proteomes" id="UP000183832"/>
    </source>
</evidence>
<dbReference type="Proteomes" id="UP000183832">
    <property type="component" value="Unassembled WGS sequence"/>
</dbReference>
<protein>
    <submittedName>
        <fullName evidence="1">CLUMA_CG006858, isoform A</fullName>
    </submittedName>
</protein>
<gene>
    <name evidence="1" type="ORF">CLUMA_CG006858</name>
</gene>
<keyword evidence="2" id="KW-1185">Reference proteome</keyword>
<dbReference type="EMBL" id="CVRI01000037">
    <property type="protein sequence ID" value="CRK93317.1"/>
    <property type="molecule type" value="Genomic_DNA"/>
</dbReference>
<proteinExistence type="predicted"/>
<evidence type="ECO:0000313" key="1">
    <source>
        <dbReference type="EMBL" id="CRK93317.1"/>
    </source>
</evidence>
<organism evidence="1 2">
    <name type="scientific">Clunio marinus</name>
    <dbReference type="NCBI Taxonomy" id="568069"/>
    <lineage>
        <taxon>Eukaryota</taxon>
        <taxon>Metazoa</taxon>
        <taxon>Ecdysozoa</taxon>
        <taxon>Arthropoda</taxon>
        <taxon>Hexapoda</taxon>
        <taxon>Insecta</taxon>
        <taxon>Pterygota</taxon>
        <taxon>Neoptera</taxon>
        <taxon>Endopterygota</taxon>
        <taxon>Diptera</taxon>
        <taxon>Nematocera</taxon>
        <taxon>Chironomoidea</taxon>
        <taxon>Chironomidae</taxon>
        <taxon>Clunio</taxon>
    </lineage>
</organism>
<dbReference type="AlphaFoldDB" id="A0A1J1HZ63"/>
<sequence length="70" mass="8501">MKRFCAIIQTSCTRTEHIWYDTRNNNNNTTHVAIQSFMFLPSSNFVCRTFSDDVCRKYHERNRSYEEEEK</sequence>
<name>A0A1J1HZ63_9DIPT</name>
<accession>A0A1J1HZ63</accession>
<reference evidence="1 2" key="1">
    <citation type="submission" date="2015-04" db="EMBL/GenBank/DDBJ databases">
        <authorList>
            <person name="Syromyatnikov M.Y."/>
            <person name="Popov V.N."/>
        </authorList>
    </citation>
    <scope>NUCLEOTIDE SEQUENCE [LARGE SCALE GENOMIC DNA]</scope>
</reference>